<name>A0ABD1HV56_SALDI</name>
<evidence type="ECO:0000256" key="1">
    <source>
        <dbReference type="SAM" id="MobiDB-lite"/>
    </source>
</evidence>
<evidence type="ECO:0000313" key="2">
    <source>
        <dbReference type="EMBL" id="KAL1560057.1"/>
    </source>
</evidence>
<organism evidence="2 3">
    <name type="scientific">Salvia divinorum</name>
    <name type="common">Maria pastora</name>
    <name type="synonym">Diviner's sage</name>
    <dbReference type="NCBI Taxonomy" id="28513"/>
    <lineage>
        <taxon>Eukaryota</taxon>
        <taxon>Viridiplantae</taxon>
        <taxon>Streptophyta</taxon>
        <taxon>Embryophyta</taxon>
        <taxon>Tracheophyta</taxon>
        <taxon>Spermatophyta</taxon>
        <taxon>Magnoliopsida</taxon>
        <taxon>eudicotyledons</taxon>
        <taxon>Gunneridae</taxon>
        <taxon>Pentapetalae</taxon>
        <taxon>asterids</taxon>
        <taxon>lamiids</taxon>
        <taxon>Lamiales</taxon>
        <taxon>Lamiaceae</taxon>
        <taxon>Nepetoideae</taxon>
        <taxon>Mentheae</taxon>
        <taxon>Salviinae</taxon>
        <taxon>Salvia</taxon>
        <taxon>Salvia subgen. Calosphace</taxon>
    </lineage>
</organism>
<feature type="compositionally biased region" description="Low complexity" evidence="1">
    <location>
        <begin position="221"/>
        <end position="235"/>
    </location>
</feature>
<dbReference type="EMBL" id="JBEAFC010000004">
    <property type="protein sequence ID" value="KAL1560057.1"/>
    <property type="molecule type" value="Genomic_DNA"/>
</dbReference>
<evidence type="ECO:0000313" key="3">
    <source>
        <dbReference type="Proteomes" id="UP001567538"/>
    </source>
</evidence>
<gene>
    <name evidence="2" type="ORF">AAHA92_10322</name>
</gene>
<proteinExistence type="predicted"/>
<protein>
    <submittedName>
        <fullName evidence="2">Uncharacterized protein</fullName>
    </submittedName>
</protein>
<dbReference type="Proteomes" id="UP001567538">
    <property type="component" value="Unassembled WGS sequence"/>
</dbReference>
<comment type="caution">
    <text evidence="2">The sequence shown here is derived from an EMBL/GenBank/DDBJ whole genome shotgun (WGS) entry which is preliminary data.</text>
</comment>
<dbReference type="AlphaFoldDB" id="A0ABD1HV56"/>
<reference evidence="2 3" key="1">
    <citation type="submission" date="2024-06" db="EMBL/GenBank/DDBJ databases">
        <title>A chromosome level genome sequence of Diviner's sage (Salvia divinorum).</title>
        <authorList>
            <person name="Ford S.A."/>
            <person name="Ro D.-K."/>
            <person name="Ness R.W."/>
            <person name="Phillips M.A."/>
        </authorList>
    </citation>
    <scope>NUCLEOTIDE SEQUENCE [LARGE SCALE GENOMIC DNA]</scope>
    <source>
        <strain evidence="2">SAF-2024a</strain>
        <tissue evidence="2">Leaf</tissue>
    </source>
</reference>
<sequence>MADQIPLQEVFLYKSNWTAEKDSLMLSIIAKSKTKGEWDGSVIPFDLLEHAANVLMAKMGLPFTSHDVYERFRFFEHRYRAFTLKVIFKKNNLCSAYYYYGDPEYRQLTQLFGPLTVKKEHHTEVVIISDGTAPLGEQTMPSHRGRPPASPTLVVSESVYSPITTNATKLRSRLFDEDELNVDGGPTMEASGNFYMPIQDGELISKCAKTNMRKPSKKTIKPSSSPHASSCRSTSTTAWRRNAFK</sequence>
<feature type="region of interest" description="Disordered" evidence="1">
    <location>
        <begin position="212"/>
        <end position="245"/>
    </location>
</feature>
<keyword evidence="3" id="KW-1185">Reference proteome</keyword>
<accession>A0ABD1HV56</accession>